<reference evidence="2" key="1">
    <citation type="submission" date="2019-08" db="EMBL/GenBank/DDBJ databases">
        <authorList>
            <person name="Kucharzyk K."/>
            <person name="Murdoch R.W."/>
            <person name="Higgins S."/>
            <person name="Loffler F."/>
        </authorList>
    </citation>
    <scope>NUCLEOTIDE SEQUENCE</scope>
</reference>
<comment type="caution">
    <text evidence="2">The sequence shown here is derived from an EMBL/GenBank/DDBJ whole genome shotgun (WGS) entry which is preliminary data.</text>
</comment>
<keyword evidence="1" id="KW-1133">Transmembrane helix</keyword>
<dbReference type="PANTHER" id="PTHR33802">
    <property type="entry name" value="SI:CH211-161H7.5-RELATED"/>
    <property type="match status" value="1"/>
</dbReference>
<feature type="transmembrane region" description="Helical" evidence="1">
    <location>
        <begin position="186"/>
        <end position="204"/>
    </location>
</feature>
<keyword evidence="1" id="KW-0472">Membrane</keyword>
<proteinExistence type="predicted"/>
<dbReference type="AlphaFoldDB" id="A0A645DXE2"/>
<gene>
    <name evidence="2" type="ORF">SDC9_141133</name>
</gene>
<feature type="transmembrane region" description="Helical" evidence="1">
    <location>
        <begin position="156"/>
        <end position="180"/>
    </location>
</feature>
<dbReference type="PANTHER" id="PTHR33802:SF1">
    <property type="entry name" value="XK-RELATED PROTEIN"/>
    <property type="match status" value="1"/>
</dbReference>
<evidence type="ECO:0008006" key="3">
    <source>
        <dbReference type="Google" id="ProtNLM"/>
    </source>
</evidence>
<organism evidence="2">
    <name type="scientific">bioreactor metagenome</name>
    <dbReference type="NCBI Taxonomy" id="1076179"/>
    <lineage>
        <taxon>unclassified sequences</taxon>
        <taxon>metagenomes</taxon>
        <taxon>ecological metagenomes</taxon>
    </lineage>
</organism>
<sequence length="269" mass="30676">MSDYRIKKSRRIIALVAFIFMLIINFLANALPLNGQTTAQISDAYPTLFAPVGFTFAIWGIIYLLLLLFVLELFNVFKTAADQINQALLDRISPLFTISSISNGLWIFAWRYHQLALSLLLMIGVLLPLMWINLLLAKQMMNRRDSLLIRLPFSVYFGWITVATIANLSAYLVSINWLGYGQTPEFWTSAVLVIGMVIGTITIITNNDMAYGLVFDWAYFGIWFKHVSAQYYNFQYPMIIISTIISLVMITITIIYVFFAKKTPGTNND</sequence>
<feature type="transmembrane region" description="Helical" evidence="1">
    <location>
        <begin position="48"/>
        <end position="71"/>
    </location>
</feature>
<feature type="transmembrane region" description="Helical" evidence="1">
    <location>
        <begin position="12"/>
        <end position="28"/>
    </location>
</feature>
<name>A0A645DXE2_9ZZZZ</name>
<feature type="transmembrane region" description="Helical" evidence="1">
    <location>
        <begin position="115"/>
        <end position="136"/>
    </location>
</feature>
<dbReference type="EMBL" id="VSSQ01040688">
    <property type="protein sequence ID" value="MPM93991.1"/>
    <property type="molecule type" value="Genomic_DNA"/>
</dbReference>
<protein>
    <recommendedName>
        <fullName evidence="3">Lantibiotic ABC transporter permease</fullName>
    </recommendedName>
</protein>
<evidence type="ECO:0000256" key="1">
    <source>
        <dbReference type="SAM" id="Phobius"/>
    </source>
</evidence>
<accession>A0A645DXE2</accession>
<keyword evidence="1" id="KW-0812">Transmembrane</keyword>
<evidence type="ECO:0000313" key="2">
    <source>
        <dbReference type="EMBL" id="MPM93991.1"/>
    </source>
</evidence>
<feature type="transmembrane region" description="Helical" evidence="1">
    <location>
        <begin position="238"/>
        <end position="259"/>
    </location>
</feature>